<protein>
    <recommendedName>
        <fullName evidence="4">DUF308 domain-containing protein</fullName>
    </recommendedName>
</protein>
<evidence type="ECO:0000256" key="1">
    <source>
        <dbReference type="SAM" id="Phobius"/>
    </source>
</evidence>
<sequence>MDGDLFSFSFLIMSDPLKTESQRATWLRKYYLVRAAFSFAWVAAVFTVAKQSPALATVLLIVYPAWDAFANLLDVRMTGGAKANATQLLNIWISALVTLAVAGSLVFKLQIALAIFGIWAIVAGLLQLATAIRRRKDNGGQWVMMLSGAQSALAGGFFVAQQGSGAPVLQTIVGYAAVGAVYFLISGVMVLVRESRRGARGLASGGG</sequence>
<keyword evidence="1" id="KW-0472">Membrane</keyword>
<feature type="transmembrane region" description="Helical" evidence="1">
    <location>
        <begin position="142"/>
        <end position="160"/>
    </location>
</feature>
<dbReference type="InterPro" id="IPR005325">
    <property type="entry name" value="DUF308_memb"/>
</dbReference>
<feature type="transmembrane region" description="Helical" evidence="1">
    <location>
        <begin position="172"/>
        <end position="192"/>
    </location>
</feature>
<name>A0A840FRM9_9BURK</name>
<organism evidence="2 3">
    <name type="scientific">Variovorax guangxiensis</name>
    <dbReference type="NCBI Taxonomy" id="1775474"/>
    <lineage>
        <taxon>Bacteria</taxon>
        <taxon>Pseudomonadati</taxon>
        <taxon>Pseudomonadota</taxon>
        <taxon>Betaproteobacteria</taxon>
        <taxon>Burkholderiales</taxon>
        <taxon>Comamonadaceae</taxon>
        <taxon>Variovorax</taxon>
    </lineage>
</organism>
<evidence type="ECO:0008006" key="4">
    <source>
        <dbReference type="Google" id="ProtNLM"/>
    </source>
</evidence>
<feature type="transmembrane region" description="Helical" evidence="1">
    <location>
        <begin position="55"/>
        <end position="73"/>
    </location>
</feature>
<accession>A0A840FRM9</accession>
<evidence type="ECO:0000313" key="2">
    <source>
        <dbReference type="EMBL" id="MBB4224683.1"/>
    </source>
</evidence>
<dbReference type="Proteomes" id="UP000524450">
    <property type="component" value="Unassembled WGS sequence"/>
</dbReference>
<feature type="transmembrane region" description="Helical" evidence="1">
    <location>
        <begin position="111"/>
        <end position="130"/>
    </location>
</feature>
<keyword evidence="1" id="KW-1133">Transmembrane helix</keyword>
<proteinExistence type="predicted"/>
<dbReference type="EMBL" id="JACIFZ010000008">
    <property type="protein sequence ID" value="MBB4224683.1"/>
    <property type="molecule type" value="Genomic_DNA"/>
</dbReference>
<comment type="caution">
    <text evidence="2">The sequence shown here is derived from an EMBL/GenBank/DDBJ whole genome shotgun (WGS) entry which is preliminary data.</text>
</comment>
<feature type="transmembrane region" description="Helical" evidence="1">
    <location>
        <begin position="85"/>
        <end position="105"/>
    </location>
</feature>
<gene>
    <name evidence="2" type="ORF">GGD71_005479</name>
</gene>
<dbReference type="Pfam" id="PF03729">
    <property type="entry name" value="DUF308"/>
    <property type="match status" value="1"/>
</dbReference>
<keyword evidence="1" id="KW-0812">Transmembrane</keyword>
<dbReference type="AlphaFoldDB" id="A0A840FRM9"/>
<reference evidence="2 3" key="1">
    <citation type="submission" date="2020-08" db="EMBL/GenBank/DDBJ databases">
        <title>Genomic Encyclopedia of Type Strains, Phase IV (KMG-V): Genome sequencing to study the core and pangenomes of soil and plant-associated prokaryotes.</title>
        <authorList>
            <person name="Whitman W."/>
        </authorList>
    </citation>
    <scope>NUCLEOTIDE SEQUENCE [LARGE SCALE GENOMIC DNA]</scope>
    <source>
        <strain evidence="2 3">34/80</strain>
    </source>
</reference>
<feature type="transmembrane region" description="Helical" evidence="1">
    <location>
        <begin position="31"/>
        <end position="49"/>
    </location>
</feature>
<evidence type="ECO:0000313" key="3">
    <source>
        <dbReference type="Proteomes" id="UP000524450"/>
    </source>
</evidence>